<evidence type="ECO:0000313" key="5">
    <source>
        <dbReference type="EMBL" id="ACZ43738.1"/>
    </source>
</evidence>
<evidence type="ECO:0000256" key="1">
    <source>
        <dbReference type="ARBA" id="ARBA00001946"/>
    </source>
</evidence>
<name>D1CJ18_THET1</name>
<dbReference type="PROSITE" id="PS00893">
    <property type="entry name" value="NUDIX_BOX"/>
    <property type="match status" value="1"/>
</dbReference>
<dbReference type="InterPro" id="IPR020084">
    <property type="entry name" value="NUDIX_hydrolase_CS"/>
</dbReference>
<dbReference type="HOGENOM" id="CLU_037162_20_3_0"/>
<evidence type="ECO:0000313" key="6">
    <source>
        <dbReference type="Proteomes" id="UP000000323"/>
    </source>
</evidence>
<dbReference type="PANTHER" id="PTHR43046">
    <property type="entry name" value="GDP-MANNOSE MANNOSYL HYDROLASE"/>
    <property type="match status" value="1"/>
</dbReference>
<dbReference type="Proteomes" id="UP000000323">
    <property type="component" value="Chromosome 2"/>
</dbReference>
<protein>
    <submittedName>
        <fullName evidence="5">NUDIX hydrolase</fullName>
    </submittedName>
</protein>
<comment type="similarity">
    <text evidence="3">Belongs to the Nudix hydrolase family.</text>
</comment>
<reference evidence="6" key="1">
    <citation type="journal article" date="2010" name="Stand. Genomic Sci.">
        <title>Complete genome sequence of 'Thermobaculum terrenum' type strain (YNP1).</title>
        <authorList>
            <person name="Kiss H."/>
            <person name="Cleland D."/>
            <person name="Lapidus A."/>
            <person name="Lucas S."/>
            <person name="Glavina Del Rio T."/>
            <person name="Nolan M."/>
            <person name="Tice H."/>
            <person name="Han C."/>
            <person name="Goodwin L."/>
            <person name="Pitluck S."/>
            <person name="Liolios K."/>
            <person name="Ivanova N."/>
            <person name="Mavromatis K."/>
            <person name="Ovchinnikova G."/>
            <person name="Pati A."/>
            <person name="Chen A."/>
            <person name="Palaniappan K."/>
            <person name="Land M."/>
            <person name="Hauser L."/>
            <person name="Chang Y."/>
            <person name="Jeffries C."/>
            <person name="Lu M."/>
            <person name="Brettin T."/>
            <person name="Detter J."/>
            <person name="Goker M."/>
            <person name="Tindall B."/>
            <person name="Beck B."/>
            <person name="McDermott T."/>
            <person name="Woyke T."/>
            <person name="Bristow J."/>
            <person name="Eisen J."/>
            <person name="Markowitz V."/>
            <person name="Hugenholtz P."/>
            <person name="Kyrpides N."/>
            <person name="Klenk H."/>
            <person name="Cheng J."/>
        </authorList>
    </citation>
    <scope>NUCLEOTIDE SEQUENCE [LARGE SCALE GENOMIC DNA]</scope>
    <source>
        <strain evidence="6">ATCC BAA-798 / YNP1</strain>
    </source>
</reference>
<dbReference type="Gene3D" id="3.90.79.10">
    <property type="entry name" value="Nucleoside Triphosphate Pyrophosphohydrolase"/>
    <property type="match status" value="1"/>
</dbReference>
<keyword evidence="6" id="KW-1185">Reference proteome</keyword>
<dbReference type="SUPFAM" id="SSF55811">
    <property type="entry name" value="Nudix"/>
    <property type="match status" value="1"/>
</dbReference>
<dbReference type="PROSITE" id="PS51462">
    <property type="entry name" value="NUDIX"/>
    <property type="match status" value="1"/>
</dbReference>
<dbReference type="PRINTS" id="PR00502">
    <property type="entry name" value="NUDIXFAMILY"/>
</dbReference>
<evidence type="ECO:0000256" key="2">
    <source>
        <dbReference type="ARBA" id="ARBA00022801"/>
    </source>
</evidence>
<organism evidence="5 6">
    <name type="scientific">Thermobaculum terrenum (strain ATCC BAA-798 / CCMEE 7001 / YNP1)</name>
    <dbReference type="NCBI Taxonomy" id="525904"/>
    <lineage>
        <taxon>Bacteria</taxon>
        <taxon>Bacillati</taxon>
        <taxon>Chloroflexota</taxon>
        <taxon>Chloroflexia</taxon>
        <taxon>Candidatus Thermobaculales</taxon>
        <taxon>Candidatus Thermobaculaceae</taxon>
        <taxon>Thermobaculum</taxon>
    </lineage>
</organism>
<keyword evidence="2 3" id="KW-0378">Hydrolase</keyword>
<comment type="cofactor">
    <cofactor evidence="1">
        <name>Mg(2+)</name>
        <dbReference type="ChEBI" id="CHEBI:18420"/>
    </cofactor>
</comment>
<dbReference type="STRING" id="525904.Tter_2856"/>
<dbReference type="AlphaFoldDB" id="D1CJ18"/>
<feature type="domain" description="Nudix hydrolase" evidence="4">
    <location>
        <begin position="16"/>
        <end position="148"/>
    </location>
</feature>
<dbReference type="eggNOG" id="COG1051">
    <property type="taxonomic scope" value="Bacteria"/>
</dbReference>
<dbReference type="InterPro" id="IPR020476">
    <property type="entry name" value="Nudix_hydrolase"/>
</dbReference>
<dbReference type="EMBL" id="CP001826">
    <property type="protein sequence ID" value="ACZ43738.1"/>
    <property type="molecule type" value="Genomic_DNA"/>
</dbReference>
<accession>D1CJ18</accession>
<dbReference type="InterPro" id="IPR015797">
    <property type="entry name" value="NUDIX_hydrolase-like_dom_sf"/>
</dbReference>
<dbReference type="RefSeq" id="WP_012876768.1">
    <property type="nucleotide sequence ID" value="NC_013526.1"/>
</dbReference>
<gene>
    <name evidence="5" type="ordered locus">Tter_2856</name>
</gene>
<dbReference type="Pfam" id="PF00293">
    <property type="entry name" value="NUDIX"/>
    <property type="match status" value="1"/>
</dbReference>
<dbReference type="KEGG" id="ttr:Tter_2856"/>
<evidence type="ECO:0000256" key="3">
    <source>
        <dbReference type="RuleBase" id="RU003476"/>
    </source>
</evidence>
<dbReference type="InterPro" id="IPR000086">
    <property type="entry name" value="NUDIX_hydrolase_dom"/>
</dbReference>
<sequence>MTTELIFGERIGRTASIRLTVSGVLFDSQGRILLIRRADNGWWALPGGGMEPGERVVEAVVRELEEEIGVHVRPVNLFGIYSDPNVIISYDNGARKYHVVSIGFLCEPMYGQLSPGPEVLEIAYFDPEQLPENTAQTHIERIRDAVAFGGSIFVR</sequence>
<evidence type="ECO:0000259" key="4">
    <source>
        <dbReference type="PROSITE" id="PS51462"/>
    </source>
</evidence>
<proteinExistence type="inferred from homology"/>
<dbReference type="GO" id="GO:0016787">
    <property type="term" value="F:hydrolase activity"/>
    <property type="evidence" value="ECO:0007669"/>
    <property type="project" value="UniProtKB-KW"/>
</dbReference>
<dbReference type="PANTHER" id="PTHR43046:SF14">
    <property type="entry name" value="MUTT_NUDIX FAMILY PROTEIN"/>
    <property type="match status" value="1"/>
</dbReference>